<comment type="caution">
    <text evidence="1">The sequence shown here is derived from an EMBL/GenBank/DDBJ whole genome shotgun (WGS) entry which is preliminary data.</text>
</comment>
<evidence type="ECO:0000313" key="2">
    <source>
        <dbReference type="Proteomes" id="UP000245790"/>
    </source>
</evidence>
<dbReference type="Pfam" id="PF19795">
    <property type="entry name" value="DUF6279"/>
    <property type="match status" value="1"/>
</dbReference>
<dbReference type="OrthoDB" id="5767052at2"/>
<dbReference type="PIRSF" id="PIRSF028200">
    <property type="entry name" value="UCP028200"/>
    <property type="match status" value="1"/>
</dbReference>
<protein>
    <recommendedName>
        <fullName evidence="3">Lipoprotein</fullName>
    </recommendedName>
</protein>
<keyword evidence="2" id="KW-1185">Reference proteome</keyword>
<evidence type="ECO:0000313" key="1">
    <source>
        <dbReference type="EMBL" id="PWK51828.1"/>
    </source>
</evidence>
<dbReference type="PROSITE" id="PS51257">
    <property type="entry name" value="PROKAR_LIPOPROTEIN"/>
    <property type="match status" value="1"/>
</dbReference>
<organism evidence="1 2">
    <name type="scientific">Pleionea mediterranea</name>
    <dbReference type="NCBI Taxonomy" id="523701"/>
    <lineage>
        <taxon>Bacteria</taxon>
        <taxon>Pseudomonadati</taxon>
        <taxon>Pseudomonadota</taxon>
        <taxon>Gammaproteobacteria</taxon>
        <taxon>Oceanospirillales</taxon>
        <taxon>Pleioneaceae</taxon>
        <taxon>Pleionea</taxon>
    </lineage>
</organism>
<dbReference type="AlphaFoldDB" id="A0A316FSU0"/>
<proteinExistence type="predicted"/>
<name>A0A316FSU0_9GAMM</name>
<reference evidence="1 2" key="1">
    <citation type="submission" date="2018-05" db="EMBL/GenBank/DDBJ databases">
        <title>Genomic Encyclopedia of Type Strains, Phase IV (KMG-IV): sequencing the most valuable type-strain genomes for metagenomic binning, comparative biology and taxonomic classification.</title>
        <authorList>
            <person name="Goeker M."/>
        </authorList>
    </citation>
    <scope>NUCLEOTIDE SEQUENCE [LARGE SCALE GENOMIC DNA]</scope>
    <source>
        <strain evidence="1 2">DSM 25350</strain>
    </source>
</reference>
<accession>A0A316FSU0</accession>
<gene>
    <name evidence="1" type="ORF">C8D97_105143</name>
</gene>
<dbReference type="Proteomes" id="UP000245790">
    <property type="component" value="Unassembled WGS sequence"/>
</dbReference>
<dbReference type="InterPro" id="IPR016875">
    <property type="entry name" value="UCP028200"/>
</dbReference>
<evidence type="ECO:0008006" key="3">
    <source>
        <dbReference type="Google" id="ProtNLM"/>
    </source>
</evidence>
<dbReference type="EMBL" id="QGGU01000005">
    <property type="protein sequence ID" value="PWK51828.1"/>
    <property type="molecule type" value="Genomic_DNA"/>
</dbReference>
<dbReference type="RefSeq" id="WP_109763217.1">
    <property type="nucleotide sequence ID" value="NZ_QGGU01000005.1"/>
</dbReference>
<sequence length="280" mass="33513">MRCKHWLTLIAAVLLLQGCSIKFWYNRLDWVVPWYVDDYVELSGQQEEQLEKLMLLKTEWHRENELPRYIAWLDSLDKDIRNKQVEQRYDFHRQQLSNFYQNLVDELAGDFASLMVQLSDQQVNELFIELEQMDQETLEEFNELSAEELFEQKDENIADGVSEWIGRLSNEQKMIVTEWASQVQSTTLERMAYRKRWREAMREALKTRQQEQGANSIQSVMVNAQSLQGDVLKAMYQNNRELTQHYLIRIYDTLSDKQLKRLLAKISDYKEDFTDLMDDD</sequence>